<evidence type="ECO:0000313" key="3">
    <source>
        <dbReference type="EMBL" id="SBT54416.1"/>
    </source>
</evidence>
<organism evidence="3 4">
    <name type="scientific">Micromonospora narathiwatensis</name>
    <dbReference type="NCBI Taxonomy" id="299146"/>
    <lineage>
        <taxon>Bacteria</taxon>
        <taxon>Bacillati</taxon>
        <taxon>Actinomycetota</taxon>
        <taxon>Actinomycetes</taxon>
        <taxon>Micromonosporales</taxon>
        <taxon>Micromonosporaceae</taxon>
        <taxon>Micromonospora</taxon>
    </lineage>
</organism>
<dbReference type="PATRIC" id="fig|299146.4.peg.5579"/>
<feature type="transmembrane region" description="Helical" evidence="1">
    <location>
        <begin position="12"/>
        <end position="35"/>
    </location>
</feature>
<dbReference type="Pfam" id="PF09990">
    <property type="entry name" value="DUF2231"/>
    <property type="match status" value="1"/>
</dbReference>
<keyword evidence="1" id="KW-0472">Membrane</keyword>
<dbReference type="EMBL" id="LT594324">
    <property type="protein sequence ID" value="SBT54416.1"/>
    <property type="molecule type" value="Genomic_DNA"/>
</dbReference>
<reference evidence="3 4" key="1">
    <citation type="submission" date="2016-06" db="EMBL/GenBank/DDBJ databases">
        <authorList>
            <person name="Kjaerup R.B."/>
            <person name="Dalgaard T.S."/>
            <person name="Juul-Madsen H.R."/>
        </authorList>
    </citation>
    <scope>NUCLEOTIDE SEQUENCE [LARGE SCALE GENOMIC DNA]</scope>
    <source>
        <strain evidence="3 4">DSM 45248</strain>
    </source>
</reference>
<protein>
    <recommendedName>
        <fullName evidence="2">DUF2231 domain-containing protein</fullName>
    </recommendedName>
</protein>
<feature type="transmembrane region" description="Helical" evidence="1">
    <location>
        <begin position="124"/>
        <end position="145"/>
    </location>
</feature>
<dbReference type="InterPro" id="IPR019251">
    <property type="entry name" value="DUF2231_TM"/>
</dbReference>
<dbReference type="AlphaFoldDB" id="A0A1A9AE20"/>
<keyword evidence="1" id="KW-0812">Transmembrane</keyword>
<sequence length="160" mass="17112">MFREISGLPGHVLVIHAVVVLVPLLALASVAYGVLPRWRSRLDWAVAGLAVVTPIATFVAKESGEAFEEALRQRGLGGELLRKIEEHSEYGSTLLWFTIGLAVAALLLLLVTSGLARVRALPRWLAPVLTGVVIVLAAFALVYVYQTGDTGAQAVWSGTL</sequence>
<proteinExistence type="predicted"/>
<evidence type="ECO:0000259" key="2">
    <source>
        <dbReference type="Pfam" id="PF09990"/>
    </source>
</evidence>
<dbReference type="OrthoDB" id="4350867at2"/>
<keyword evidence="1" id="KW-1133">Transmembrane helix</keyword>
<evidence type="ECO:0000256" key="1">
    <source>
        <dbReference type="SAM" id="Phobius"/>
    </source>
</evidence>
<accession>A0A1A9AE20</accession>
<keyword evidence="4" id="KW-1185">Reference proteome</keyword>
<dbReference type="Proteomes" id="UP000198765">
    <property type="component" value="Chromosome I"/>
</dbReference>
<feature type="transmembrane region" description="Helical" evidence="1">
    <location>
        <begin position="42"/>
        <end position="60"/>
    </location>
</feature>
<dbReference type="RefSeq" id="WP_091202880.1">
    <property type="nucleotide sequence ID" value="NZ_LT594324.1"/>
</dbReference>
<evidence type="ECO:0000313" key="4">
    <source>
        <dbReference type="Proteomes" id="UP000198765"/>
    </source>
</evidence>
<feature type="transmembrane region" description="Helical" evidence="1">
    <location>
        <begin position="94"/>
        <end position="112"/>
    </location>
</feature>
<feature type="domain" description="DUF2231" evidence="2">
    <location>
        <begin position="7"/>
        <end position="157"/>
    </location>
</feature>
<name>A0A1A9AE20_9ACTN</name>
<gene>
    <name evidence="3" type="ORF">GA0070621_5406</name>
</gene>